<comment type="caution">
    <text evidence="4">The sequence shown here is derived from an EMBL/GenBank/DDBJ whole genome shotgun (WGS) entry which is preliminary data.</text>
</comment>
<dbReference type="EMBL" id="JAFBIT010000001">
    <property type="protein sequence ID" value="MCF2651026.1"/>
    <property type="molecule type" value="Genomic_DNA"/>
</dbReference>
<dbReference type="Gene3D" id="1.10.357.10">
    <property type="entry name" value="Tetracycline Repressor, domain 2"/>
    <property type="match status" value="1"/>
</dbReference>
<evidence type="ECO:0000313" key="4">
    <source>
        <dbReference type="EMBL" id="MCF2651026.1"/>
    </source>
</evidence>
<keyword evidence="5" id="KW-1185">Reference proteome</keyword>
<protein>
    <submittedName>
        <fullName evidence="4">TetR/AcrR family transcriptional regulator</fullName>
    </submittedName>
</protein>
<gene>
    <name evidence="4" type="ORF">JQM67_00175</name>
</gene>
<evidence type="ECO:0000259" key="3">
    <source>
        <dbReference type="PROSITE" id="PS50977"/>
    </source>
</evidence>
<dbReference type="InterPro" id="IPR009057">
    <property type="entry name" value="Homeodomain-like_sf"/>
</dbReference>
<accession>A0ABS9CIQ4</accession>
<organism evidence="4 5">
    <name type="scientific">Anaeromassilibacillus senegalensis</name>
    <dbReference type="NCBI Taxonomy" id="1673717"/>
    <lineage>
        <taxon>Bacteria</taxon>
        <taxon>Bacillati</taxon>
        <taxon>Bacillota</taxon>
        <taxon>Clostridia</taxon>
        <taxon>Eubacteriales</taxon>
        <taxon>Acutalibacteraceae</taxon>
        <taxon>Anaeromassilibacillus</taxon>
    </lineage>
</organism>
<evidence type="ECO:0000256" key="1">
    <source>
        <dbReference type="ARBA" id="ARBA00023125"/>
    </source>
</evidence>
<sequence>MSMYQGSNPTALQSQSMIIQALLALMQEEPFAKITVKAICARAMVSRQTFYSLFDSKEEVIGLHLDKLFEIYRERFLREEQSCTIRSLCDSIVSCLVEQREIVKLIVDNRLDTIAKEKTESYLSQLVALFRTPEREDMDYAIAFMAGALMNVTALAVRRNDFGDGKKISALIEQIITGRYFIL</sequence>
<dbReference type="Pfam" id="PF00440">
    <property type="entry name" value="TetR_N"/>
    <property type="match status" value="1"/>
</dbReference>
<dbReference type="InterPro" id="IPR050624">
    <property type="entry name" value="HTH-type_Tx_Regulator"/>
</dbReference>
<dbReference type="PROSITE" id="PS50977">
    <property type="entry name" value="HTH_TETR_2"/>
    <property type="match status" value="1"/>
</dbReference>
<proteinExistence type="predicted"/>
<dbReference type="PANTHER" id="PTHR43479">
    <property type="entry name" value="ACREF/ENVCD OPERON REPRESSOR-RELATED"/>
    <property type="match status" value="1"/>
</dbReference>
<reference evidence="4 5" key="1">
    <citation type="submission" date="2020-12" db="EMBL/GenBank/DDBJ databases">
        <title>Whole genome sequences of gut porcine anaerobes.</title>
        <authorList>
            <person name="Kubasova T."/>
            <person name="Jahodarova E."/>
            <person name="Rychlik I."/>
        </authorList>
    </citation>
    <scope>NUCLEOTIDE SEQUENCE [LARGE SCALE GENOMIC DNA]</scope>
    <source>
        <strain evidence="4 5">An867</strain>
    </source>
</reference>
<dbReference type="PANTHER" id="PTHR43479:SF11">
    <property type="entry name" value="ACREF_ENVCD OPERON REPRESSOR-RELATED"/>
    <property type="match status" value="1"/>
</dbReference>
<dbReference type="InterPro" id="IPR001647">
    <property type="entry name" value="HTH_TetR"/>
</dbReference>
<dbReference type="RefSeq" id="WP_235321974.1">
    <property type="nucleotide sequence ID" value="NZ_JAFBIT010000001.1"/>
</dbReference>
<feature type="domain" description="HTH tetR-type" evidence="3">
    <location>
        <begin position="12"/>
        <end position="72"/>
    </location>
</feature>
<dbReference type="SUPFAM" id="SSF46689">
    <property type="entry name" value="Homeodomain-like"/>
    <property type="match status" value="1"/>
</dbReference>
<name>A0ABS9CIQ4_9FIRM</name>
<keyword evidence="1 2" id="KW-0238">DNA-binding</keyword>
<feature type="DNA-binding region" description="H-T-H motif" evidence="2">
    <location>
        <begin position="35"/>
        <end position="54"/>
    </location>
</feature>
<dbReference type="Proteomes" id="UP001299220">
    <property type="component" value="Unassembled WGS sequence"/>
</dbReference>
<evidence type="ECO:0000313" key="5">
    <source>
        <dbReference type="Proteomes" id="UP001299220"/>
    </source>
</evidence>
<evidence type="ECO:0000256" key="2">
    <source>
        <dbReference type="PROSITE-ProRule" id="PRU00335"/>
    </source>
</evidence>